<proteinExistence type="predicted"/>
<organism evidence="1 2">
    <name type="scientific">Treponema pallidum subsp. pallidum (strain SS14)</name>
    <dbReference type="NCBI Taxonomy" id="455434"/>
    <lineage>
        <taxon>Bacteria</taxon>
        <taxon>Pseudomonadati</taxon>
        <taxon>Spirochaetota</taxon>
        <taxon>Spirochaetia</taxon>
        <taxon>Spirochaetales</taxon>
        <taxon>Treponemataceae</taxon>
        <taxon>Treponema</taxon>
    </lineage>
</organism>
<dbReference type="KEGG" id="tpp:TPASS_0490"/>
<dbReference type="Proteomes" id="UP000001202">
    <property type="component" value="Chromosome"/>
</dbReference>
<accession>A0A0H3BJA4</accession>
<name>A0A0H3BJA4_TREPS</name>
<protein>
    <submittedName>
        <fullName evidence="1">Uncharacterized protein</fullName>
    </submittedName>
</protein>
<dbReference type="PATRIC" id="fig|455434.6.peg.489"/>
<dbReference type="GeneID" id="93876258"/>
<dbReference type="AlphaFoldDB" id="A0A0H3BJA4"/>
<reference evidence="1 2" key="1">
    <citation type="journal article" date="2008" name="BMC Microbiol.">
        <title>Complete genome sequence of Treponema pallidum ssp. pallidum strain SS14 determined with oligonucleotide arrays.</title>
        <authorList>
            <person name="Matejkova P."/>
            <person name="Strouhal M."/>
            <person name="Smajs D."/>
            <person name="Norris S.J."/>
            <person name="Palzkill T."/>
            <person name="Petrosino J.F."/>
            <person name="Sodergren E."/>
            <person name="Norton J.E."/>
            <person name="Singh J."/>
            <person name="Richmond T.A."/>
            <person name="Molla M.N."/>
            <person name="Albert T.J."/>
            <person name="Weinstock G.M."/>
        </authorList>
    </citation>
    <scope>NUCLEOTIDE SEQUENCE [LARGE SCALE GENOMIC DNA]</scope>
    <source>
        <strain evidence="1 2">SS14</strain>
    </source>
</reference>
<evidence type="ECO:0000313" key="1">
    <source>
        <dbReference type="EMBL" id="ACD70914.1"/>
    </source>
</evidence>
<gene>
    <name evidence="1" type="ordered locus">TPASS_0490</name>
</gene>
<dbReference type="EMBL" id="CP000805">
    <property type="protein sequence ID" value="ACD70914.1"/>
    <property type="molecule type" value="Genomic_DNA"/>
</dbReference>
<dbReference type="RefSeq" id="WP_010881939.1">
    <property type="nucleotide sequence ID" value="NC_010741.1"/>
</dbReference>
<evidence type="ECO:0000313" key="2">
    <source>
        <dbReference type="Proteomes" id="UP000001202"/>
    </source>
</evidence>
<sequence>MSEEERMYSFSGEEIKELALLFRRCGQTLAPALRRLALFVDRTVCRHMTVEEAEDFFGSAER</sequence>